<dbReference type="Proteomes" id="UP000023758">
    <property type="component" value="Unassembled WGS sequence"/>
</dbReference>
<dbReference type="EMBL" id="KK207946">
    <property type="protein sequence ID" value="EZF47336.1"/>
    <property type="molecule type" value="Genomic_DNA"/>
</dbReference>
<organism evidence="1">
    <name type="scientific">Trichophyton rubrum CBS 288.86</name>
    <dbReference type="NCBI Taxonomy" id="1215330"/>
    <lineage>
        <taxon>Eukaryota</taxon>
        <taxon>Fungi</taxon>
        <taxon>Dikarya</taxon>
        <taxon>Ascomycota</taxon>
        <taxon>Pezizomycotina</taxon>
        <taxon>Eurotiomycetes</taxon>
        <taxon>Eurotiomycetidae</taxon>
        <taxon>Onygenales</taxon>
        <taxon>Arthrodermataceae</taxon>
        <taxon>Trichophyton</taxon>
    </lineage>
</organism>
<gene>
    <name evidence="1" type="ORF">H103_08819</name>
</gene>
<sequence>MSKREAQLSRGKEPKPCDARDKCKEVLRLEWRTNRADRSATVVCLASGIIIMSWEADAGNSVSWLGVNLDIKKSPRDRALDSAQQDRCSLP</sequence>
<reference evidence="1" key="1">
    <citation type="submission" date="2014-02" db="EMBL/GenBank/DDBJ databases">
        <title>The Genome Sequence of Trichophyton rubrum (morphotype fischeri) CBS 288.86.</title>
        <authorList>
            <consortium name="The Broad Institute Genomics Platform"/>
            <person name="Cuomo C.A."/>
            <person name="White T.C."/>
            <person name="Graser Y."/>
            <person name="Martinez-Rossi N."/>
            <person name="Heitman J."/>
            <person name="Young S.K."/>
            <person name="Zeng Q."/>
            <person name="Gargeya S."/>
            <person name="Abouelleil A."/>
            <person name="Alvarado L."/>
            <person name="Chapman S.B."/>
            <person name="Gainer-Dewar J."/>
            <person name="Goldberg J."/>
            <person name="Griggs A."/>
            <person name="Gujja S."/>
            <person name="Hansen M."/>
            <person name="Howarth C."/>
            <person name="Imamovic A."/>
            <person name="Larimer J."/>
            <person name="Martinez D."/>
            <person name="Murphy C."/>
            <person name="Pearson M.D."/>
            <person name="Persinoti G."/>
            <person name="Poon T."/>
            <person name="Priest M."/>
            <person name="Roberts A.D."/>
            <person name="Saif S."/>
            <person name="Shea T.D."/>
            <person name="Sykes S.N."/>
            <person name="Wortman J."/>
            <person name="Nusbaum C."/>
            <person name="Birren B."/>
        </authorList>
    </citation>
    <scope>NUCLEOTIDE SEQUENCE [LARGE SCALE GENOMIC DNA]</scope>
    <source>
        <strain evidence="1">CBS 288.86</strain>
    </source>
</reference>
<accession>A0A022VMW4</accession>
<protein>
    <submittedName>
        <fullName evidence="1">Uncharacterized protein</fullName>
    </submittedName>
</protein>
<proteinExistence type="predicted"/>
<evidence type="ECO:0000313" key="1">
    <source>
        <dbReference type="EMBL" id="EZF47336.1"/>
    </source>
</evidence>
<dbReference type="AlphaFoldDB" id="A0A022VMW4"/>
<name>A0A022VMW4_TRIRU</name>
<dbReference type="HOGENOM" id="CLU_2428646_0_0_1"/>